<feature type="signal peptide" evidence="1">
    <location>
        <begin position="1"/>
        <end position="28"/>
    </location>
</feature>
<proteinExistence type="predicted"/>
<name>A0A4C1W8B5_EUMVA</name>
<reference evidence="2 3" key="1">
    <citation type="journal article" date="2019" name="Commun. Biol.">
        <title>The bagworm genome reveals a unique fibroin gene that provides high tensile strength.</title>
        <authorList>
            <person name="Kono N."/>
            <person name="Nakamura H."/>
            <person name="Ohtoshi R."/>
            <person name="Tomita M."/>
            <person name="Numata K."/>
            <person name="Arakawa K."/>
        </authorList>
    </citation>
    <scope>NUCLEOTIDE SEQUENCE [LARGE SCALE GENOMIC DNA]</scope>
</reference>
<feature type="chain" id="PRO_5020027531" evidence="1">
    <location>
        <begin position="29"/>
        <end position="173"/>
    </location>
</feature>
<dbReference type="EMBL" id="BGZK01000499">
    <property type="protein sequence ID" value="GBP47263.1"/>
    <property type="molecule type" value="Genomic_DNA"/>
</dbReference>
<keyword evidence="1" id="KW-0732">Signal</keyword>
<sequence length="173" mass="18984">MLGLHPSSAVSEAVLVPVFLCVITLVGSSNGGLCCDVIGCVIGCRRPRLLTSPVVGDLRRLVDRYTTLKLSTRNLEVAEWTVNDQTSSYDNRLITCWVSSAGRSAACAQPANEPVRFRDLGVDWEKFESTTQFRIGRIPWRASAARVAESFTDAVTATARVSECAKAEYIWRV</sequence>
<dbReference type="OrthoDB" id="7382669at2759"/>
<protein>
    <submittedName>
        <fullName evidence="2">Uncharacterized protein</fullName>
    </submittedName>
</protein>
<organism evidence="2 3">
    <name type="scientific">Eumeta variegata</name>
    <name type="common">Bagworm moth</name>
    <name type="synonym">Eumeta japonica</name>
    <dbReference type="NCBI Taxonomy" id="151549"/>
    <lineage>
        <taxon>Eukaryota</taxon>
        <taxon>Metazoa</taxon>
        <taxon>Ecdysozoa</taxon>
        <taxon>Arthropoda</taxon>
        <taxon>Hexapoda</taxon>
        <taxon>Insecta</taxon>
        <taxon>Pterygota</taxon>
        <taxon>Neoptera</taxon>
        <taxon>Endopterygota</taxon>
        <taxon>Lepidoptera</taxon>
        <taxon>Glossata</taxon>
        <taxon>Ditrysia</taxon>
        <taxon>Tineoidea</taxon>
        <taxon>Psychidae</taxon>
        <taxon>Oiketicinae</taxon>
        <taxon>Eumeta</taxon>
    </lineage>
</organism>
<evidence type="ECO:0000313" key="3">
    <source>
        <dbReference type="Proteomes" id="UP000299102"/>
    </source>
</evidence>
<dbReference type="AlphaFoldDB" id="A0A4C1W8B5"/>
<accession>A0A4C1W8B5</accession>
<evidence type="ECO:0000256" key="1">
    <source>
        <dbReference type="SAM" id="SignalP"/>
    </source>
</evidence>
<keyword evidence="3" id="KW-1185">Reference proteome</keyword>
<comment type="caution">
    <text evidence="2">The sequence shown here is derived from an EMBL/GenBank/DDBJ whole genome shotgun (WGS) entry which is preliminary data.</text>
</comment>
<dbReference type="Proteomes" id="UP000299102">
    <property type="component" value="Unassembled WGS sequence"/>
</dbReference>
<evidence type="ECO:0000313" key="2">
    <source>
        <dbReference type="EMBL" id="GBP47263.1"/>
    </source>
</evidence>
<gene>
    <name evidence="2" type="ORF">EVAR_38027_1</name>
</gene>